<dbReference type="InterPro" id="IPR018114">
    <property type="entry name" value="TRYPSIN_HIS"/>
</dbReference>
<dbReference type="SUPFAM" id="SSF50494">
    <property type="entry name" value="Trypsin-like serine proteases"/>
    <property type="match status" value="1"/>
</dbReference>
<evidence type="ECO:0000256" key="3">
    <source>
        <dbReference type="ARBA" id="ARBA00022757"/>
    </source>
</evidence>
<dbReference type="KEGG" id="gmw:113514692"/>
<reference evidence="13" key="1">
    <citation type="submission" date="2025-08" db="UniProtKB">
        <authorList>
            <consortium name="RefSeq"/>
        </authorList>
    </citation>
    <scope>IDENTIFICATION</scope>
    <source>
        <tissue evidence="13">Whole larvae</tissue>
    </source>
</reference>
<dbReference type="Proteomes" id="UP001652740">
    <property type="component" value="Unplaced"/>
</dbReference>
<gene>
    <name evidence="13" type="primary">LOC113514692</name>
</gene>
<evidence type="ECO:0000256" key="10">
    <source>
        <dbReference type="SAM" id="SignalP"/>
    </source>
</evidence>
<keyword evidence="12" id="KW-1185">Reference proteome</keyword>
<dbReference type="GO" id="GO:0004252">
    <property type="term" value="F:serine-type endopeptidase activity"/>
    <property type="evidence" value="ECO:0007669"/>
    <property type="project" value="UniProtKB-EC"/>
</dbReference>
<dbReference type="InParanoid" id="A0A6J3C3F6"/>
<dbReference type="InterPro" id="IPR001254">
    <property type="entry name" value="Trypsin_dom"/>
</dbReference>
<keyword evidence="2" id="KW-0645">Protease</keyword>
<evidence type="ECO:0000259" key="11">
    <source>
        <dbReference type="PROSITE" id="PS50240"/>
    </source>
</evidence>
<keyword evidence="5" id="KW-0720">Serine protease</keyword>
<organism evidence="12 13">
    <name type="scientific">Galleria mellonella</name>
    <name type="common">Greater wax moth</name>
    <dbReference type="NCBI Taxonomy" id="7137"/>
    <lineage>
        <taxon>Eukaryota</taxon>
        <taxon>Metazoa</taxon>
        <taxon>Ecdysozoa</taxon>
        <taxon>Arthropoda</taxon>
        <taxon>Hexapoda</taxon>
        <taxon>Insecta</taxon>
        <taxon>Pterygota</taxon>
        <taxon>Neoptera</taxon>
        <taxon>Endopterygota</taxon>
        <taxon>Lepidoptera</taxon>
        <taxon>Glossata</taxon>
        <taxon>Ditrysia</taxon>
        <taxon>Pyraloidea</taxon>
        <taxon>Pyralidae</taxon>
        <taxon>Galleriinae</taxon>
        <taxon>Galleria</taxon>
    </lineage>
</organism>
<name>A0A6J3C3F6_GALME</name>
<dbReference type="PANTHER" id="PTHR24276:SF97">
    <property type="entry name" value="GH13245P2-RELATED"/>
    <property type="match status" value="1"/>
</dbReference>
<dbReference type="GO" id="GO:0006508">
    <property type="term" value="P:proteolysis"/>
    <property type="evidence" value="ECO:0007669"/>
    <property type="project" value="UniProtKB-KW"/>
</dbReference>
<feature type="chain" id="PRO_5045232241" description="trypsin" evidence="10">
    <location>
        <begin position="18"/>
        <end position="304"/>
    </location>
</feature>
<keyword evidence="6" id="KW-0865">Zymogen</keyword>
<dbReference type="SMART" id="SM00020">
    <property type="entry name" value="Tryp_SPc"/>
    <property type="match status" value="1"/>
</dbReference>
<dbReference type="Gene3D" id="2.40.10.10">
    <property type="entry name" value="Trypsin-like serine proteases"/>
    <property type="match status" value="1"/>
</dbReference>
<dbReference type="AlphaFoldDB" id="A0A6J3C3F6"/>
<protein>
    <recommendedName>
        <fullName evidence="9">trypsin</fullName>
        <ecNumber evidence="9">3.4.21.4</ecNumber>
    </recommendedName>
</protein>
<keyword evidence="10" id="KW-0732">Signal</keyword>
<dbReference type="PANTHER" id="PTHR24276">
    <property type="entry name" value="POLYSERASE-RELATED"/>
    <property type="match status" value="1"/>
</dbReference>
<evidence type="ECO:0000256" key="5">
    <source>
        <dbReference type="ARBA" id="ARBA00022825"/>
    </source>
</evidence>
<evidence type="ECO:0000256" key="8">
    <source>
        <dbReference type="ARBA" id="ARBA00036320"/>
    </source>
</evidence>
<dbReference type="PROSITE" id="PS00134">
    <property type="entry name" value="TRYPSIN_HIS"/>
    <property type="match status" value="1"/>
</dbReference>
<sequence length="304" mass="34022">MPTVFLIFWAAVGVVSANYGNYTGFLSPGCIASYQRMYITRRIPPRNYQYHHEAKSPDHFNYHDDNSENSAPTIPLQWRIVGGKQVSITEVPYQVMYGKYCGGTLIAPEWVMTAAHCRDKEQYVYAGSTYRSQTIPYRICAHFIHPMWNNSNNAHFHDFDYQLLLLETPIPITPNSRPIAIGSLEDTVPGAMAAVSGWGHTKYKQGKMEDVVRRVFVPIIPFEVCRKLPNKNYHNITPRMFCAGLKNGTKDSCQGDSGGPAVVNGKLVGLVSFGVGCAVQNQPGVYSNIPLMRDWIRSVTALPL</sequence>
<accession>A0A6J3C3F6</accession>
<feature type="domain" description="Peptidase S1" evidence="11">
    <location>
        <begin position="80"/>
        <end position="301"/>
    </location>
</feature>
<keyword evidence="4" id="KW-0378">Hydrolase</keyword>
<dbReference type="InterPro" id="IPR009003">
    <property type="entry name" value="Peptidase_S1_PA"/>
</dbReference>
<dbReference type="PRINTS" id="PR00722">
    <property type="entry name" value="CHYMOTRYPSIN"/>
</dbReference>
<dbReference type="GO" id="GO:0007586">
    <property type="term" value="P:digestion"/>
    <property type="evidence" value="ECO:0007669"/>
    <property type="project" value="UniProtKB-KW"/>
</dbReference>
<dbReference type="EC" id="3.4.21.4" evidence="9"/>
<dbReference type="PROSITE" id="PS50240">
    <property type="entry name" value="TRYPSIN_DOM"/>
    <property type="match status" value="1"/>
</dbReference>
<keyword evidence="7" id="KW-1015">Disulfide bond</keyword>
<keyword evidence="3" id="KW-0222">Digestion</keyword>
<comment type="catalytic activity">
    <reaction evidence="8">
        <text>Preferential cleavage: Arg-|-Xaa, Lys-|-Xaa.</text>
        <dbReference type="EC" id="3.4.21.4"/>
    </reaction>
</comment>
<dbReference type="InterPro" id="IPR001314">
    <property type="entry name" value="Peptidase_S1A"/>
</dbReference>
<evidence type="ECO:0000256" key="2">
    <source>
        <dbReference type="ARBA" id="ARBA00022670"/>
    </source>
</evidence>
<proteinExistence type="inferred from homology"/>
<evidence type="ECO:0000256" key="4">
    <source>
        <dbReference type="ARBA" id="ARBA00022801"/>
    </source>
</evidence>
<evidence type="ECO:0000256" key="1">
    <source>
        <dbReference type="ARBA" id="ARBA00007664"/>
    </source>
</evidence>
<feature type="signal peptide" evidence="10">
    <location>
        <begin position="1"/>
        <end position="17"/>
    </location>
</feature>
<dbReference type="InterPro" id="IPR050430">
    <property type="entry name" value="Peptidase_S1"/>
</dbReference>
<comment type="similarity">
    <text evidence="1">Belongs to the peptidase S1 family.</text>
</comment>
<dbReference type="RefSeq" id="XP_031765479.2">
    <property type="nucleotide sequence ID" value="XM_031909619.2"/>
</dbReference>
<evidence type="ECO:0000256" key="9">
    <source>
        <dbReference type="ARBA" id="ARBA00038868"/>
    </source>
</evidence>
<evidence type="ECO:0000256" key="7">
    <source>
        <dbReference type="ARBA" id="ARBA00023157"/>
    </source>
</evidence>
<dbReference type="Pfam" id="PF00089">
    <property type="entry name" value="Trypsin"/>
    <property type="match status" value="1"/>
</dbReference>
<dbReference type="CDD" id="cd00190">
    <property type="entry name" value="Tryp_SPc"/>
    <property type="match status" value="1"/>
</dbReference>
<evidence type="ECO:0000313" key="12">
    <source>
        <dbReference type="Proteomes" id="UP001652740"/>
    </source>
</evidence>
<dbReference type="GeneID" id="113514692"/>
<evidence type="ECO:0000313" key="13">
    <source>
        <dbReference type="RefSeq" id="XP_031765479.2"/>
    </source>
</evidence>
<dbReference type="InterPro" id="IPR043504">
    <property type="entry name" value="Peptidase_S1_PA_chymotrypsin"/>
</dbReference>
<evidence type="ECO:0000256" key="6">
    <source>
        <dbReference type="ARBA" id="ARBA00023145"/>
    </source>
</evidence>